<dbReference type="PROSITE" id="PS01230">
    <property type="entry name" value="TRMA_1"/>
    <property type="match status" value="1"/>
</dbReference>
<dbReference type="AlphaFoldDB" id="A0A3S2W6B9"/>
<feature type="binding site" evidence="6">
    <location>
        <position position="311"/>
    </location>
    <ligand>
        <name>S-adenosyl-L-methionine</name>
        <dbReference type="ChEBI" id="CHEBI:59789"/>
    </ligand>
</feature>
<dbReference type="Gene3D" id="2.40.50.1070">
    <property type="match status" value="1"/>
</dbReference>
<dbReference type="PROSITE" id="PS51687">
    <property type="entry name" value="SAM_MT_RNA_M5U"/>
    <property type="match status" value="1"/>
</dbReference>
<evidence type="ECO:0000313" key="9">
    <source>
        <dbReference type="Proteomes" id="UP000287447"/>
    </source>
</evidence>
<dbReference type="InterPro" id="IPR010280">
    <property type="entry name" value="U5_MeTrfase_fam"/>
</dbReference>
<dbReference type="InterPro" id="IPR012340">
    <property type="entry name" value="NA-bd_OB-fold"/>
</dbReference>
<feature type="active site" evidence="7">
    <location>
        <position position="380"/>
    </location>
</feature>
<dbReference type="Gene3D" id="2.40.50.140">
    <property type="entry name" value="Nucleic acid-binding proteins"/>
    <property type="match status" value="1"/>
</dbReference>
<accession>A0A3S2W6B9</accession>
<feature type="active site" description="Nucleophile" evidence="6">
    <location>
        <position position="380"/>
    </location>
</feature>
<evidence type="ECO:0000256" key="3">
    <source>
        <dbReference type="ARBA" id="ARBA00022679"/>
    </source>
</evidence>
<dbReference type="InterPro" id="IPR030390">
    <property type="entry name" value="MeTrfase_TrmA_AS"/>
</dbReference>
<keyword evidence="2 6" id="KW-0489">Methyltransferase</keyword>
<evidence type="ECO:0000256" key="1">
    <source>
        <dbReference type="ARBA" id="ARBA00022485"/>
    </source>
</evidence>
<dbReference type="InterPro" id="IPR029063">
    <property type="entry name" value="SAM-dependent_MTases_sf"/>
</dbReference>
<evidence type="ECO:0000256" key="2">
    <source>
        <dbReference type="ARBA" id="ARBA00022603"/>
    </source>
</evidence>
<evidence type="ECO:0000256" key="6">
    <source>
        <dbReference type="PROSITE-ProRule" id="PRU01024"/>
    </source>
</evidence>
<keyword evidence="1" id="KW-0479">Metal-binding</keyword>
<comment type="caution">
    <text evidence="8">The sequence shown here is derived from an EMBL/GenBank/DDBJ whole genome shotgun (WGS) entry which is preliminary data.</text>
</comment>
<keyword evidence="1" id="KW-0004">4Fe-4S</keyword>
<evidence type="ECO:0000256" key="4">
    <source>
        <dbReference type="ARBA" id="ARBA00022691"/>
    </source>
</evidence>
<comment type="similarity">
    <text evidence="6">Belongs to the class I-like SAM-binding methyltransferase superfamily. RNA M5U methyltransferase family.</text>
</comment>
<dbReference type="Pfam" id="PF05958">
    <property type="entry name" value="tRNA_U5-meth_tr"/>
    <property type="match status" value="1"/>
</dbReference>
<name>A0A3S2W6B9_9PROT</name>
<keyword evidence="4 6" id="KW-0949">S-adenosyl-L-methionine</keyword>
<dbReference type="Gene3D" id="3.40.50.150">
    <property type="entry name" value="Vaccinia Virus protein VP39"/>
    <property type="match status" value="1"/>
</dbReference>
<dbReference type="Proteomes" id="UP000287447">
    <property type="component" value="Unassembled WGS sequence"/>
</dbReference>
<dbReference type="GO" id="GO:0006396">
    <property type="term" value="P:RNA processing"/>
    <property type="evidence" value="ECO:0007669"/>
    <property type="project" value="InterPro"/>
</dbReference>
<sequence>MDTKMDQSNPVEVTRLGARGDGIADGPDGPIYIPFSAPGDLIRVLKTASRGDGKVAVQSELVSSGAGRTDPPCPHFGTCGGCSLQHVSVDLIAAFKREMLADALSKRGFTDIDVAETVSVPAGTRRRARLSCIKTIKGWVIGFNERGTNRITGIEGCLILSPALTALLPGLKKLLNDLPSMGRGGDIQLTEGSSGVEAVLFPEKPKDLTLDERYLLTDWAEENDLSRLVWQDRSGADPVVERRPFVLRIKGATLAPPAAAFLQASEDGEEAIVERALTAAKGARRVADLFCGCGTISLPLAAAGHSVHAVEIDRALLAAVQRMGGGNVTIEARDLARSPIPTADLAPYDAVVFDPPRAGAADQATEIAASTVPTVVAVSCNPATLARDLRILADGGYHIESVTPIDQFTWSSHLEAVAVLRRED</sequence>
<keyword evidence="5" id="KW-0411">Iron-sulfur</keyword>
<feature type="binding site" evidence="6">
    <location>
        <position position="263"/>
    </location>
    <ligand>
        <name>S-adenosyl-L-methionine</name>
        <dbReference type="ChEBI" id="CHEBI:59789"/>
    </ligand>
</feature>
<protein>
    <submittedName>
        <fullName evidence="8">Class I SAM-dependent RNA methyltransferase</fullName>
    </submittedName>
</protein>
<keyword evidence="1" id="KW-0408">Iron</keyword>
<feature type="binding site" evidence="6">
    <location>
        <position position="290"/>
    </location>
    <ligand>
        <name>S-adenosyl-L-methionine</name>
        <dbReference type="ChEBI" id="CHEBI:59789"/>
    </ligand>
</feature>
<dbReference type="SUPFAM" id="SSF53335">
    <property type="entry name" value="S-adenosyl-L-methionine-dependent methyltransferases"/>
    <property type="match status" value="1"/>
</dbReference>
<keyword evidence="9" id="KW-1185">Reference proteome</keyword>
<dbReference type="GO" id="GO:0032259">
    <property type="term" value="P:methylation"/>
    <property type="evidence" value="ECO:0007669"/>
    <property type="project" value="UniProtKB-KW"/>
</dbReference>
<feature type="binding site" evidence="6">
    <location>
        <position position="354"/>
    </location>
    <ligand>
        <name>S-adenosyl-L-methionine</name>
        <dbReference type="ChEBI" id="CHEBI:59789"/>
    </ligand>
</feature>
<evidence type="ECO:0000256" key="5">
    <source>
        <dbReference type="ARBA" id="ARBA00023014"/>
    </source>
</evidence>
<dbReference type="GO" id="GO:0051536">
    <property type="term" value="F:iron-sulfur cluster binding"/>
    <property type="evidence" value="ECO:0007669"/>
    <property type="project" value="UniProtKB-KW"/>
</dbReference>
<reference evidence="9" key="1">
    <citation type="submission" date="2019-01" db="EMBL/GenBank/DDBJ databases">
        <title>Gri0909 isolated from a small marine red alga.</title>
        <authorList>
            <person name="Kim J."/>
            <person name="Jeong S.E."/>
            <person name="Jeon C.O."/>
        </authorList>
    </citation>
    <scope>NUCLEOTIDE SEQUENCE [LARGE SCALE GENOMIC DNA]</scope>
    <source>
        <strain evidence="9">Gri0909</strain>
    </source>
</reference>
<dbReference type="CDD" id="cd02440">
    <property type="entry name" value="AdoMet_MTases"/>
    <property type="match status" value="1"/>
</dbReference>
<organism evidence="8 9">
    <name type="scientific">Hwanghaeella grinnelliae</name>
    <dbReference type="NCBI Taxonomy" id="2500179"/>
    <lineage>
        <taxon>Bacteria</taxon>
        <taxon>Pseudomonadati</taxon>
        <taxon>Pseudomonadota</taxon>
        <taxon>Alphaproteobacteria</taxon>
        <taxon>Rhodospirillales</taxon>
        <taxon>Rhodospirillaceae</taxon>
        <taxon>Hwanghaeella</taxon>
    </lineage>
</organism>
<gene>
    <name evidence="8" type="ORF">EOI86_03155</name>
</gene>
<evidence type="ECO:0000313" key="8">
    <source>
        <dbReference type="EMBL" id="RVU38304.1"/>
    </source>
</evidence>
<dbReference type="PANTHER" id="PTHR11061">
    <property type="entry name" value="RNA M5U METHYLTRANSFERASE"/>
    <property type="match status" value="1"/>
</dbReference>
<evidence type="ECO:0000256" key="7">
    <source>
        <dbReference type="PROSITE-ProRule" id="PRU10015"/>
    </source>
</evidence>
<proteinExistence type="inferred from homology"/>
<dbReference type="PANTHER" id="PTHR11061:SF49">
    <property type="entry name" value="23S RRNA (URACIL(1939)-C(5))-METHYLTRANSFERASE RLMD"/>
    <property type="match status" value="1"/>
</dbReference>
<dbReference type="GO" id="GO:0008173">
    <property type="term" value="F:RNA methyltransferase activity"/>
    <property type="evidence" value="ECO:0007669"/>
    <property type="project" value="InterPro"/>
</dbReference>
<dbReference type="EMBL" id="SADE01000001">
    <property type="protein sequence ID" value="RVU38304.1"/>
    <property type="molecule type" value="Genomic_DNA"/>
</dbReference>
<keyword evidence="3 6" id="KW-0808">Transferase</keyword>